<gene>
    <name evidence="2" type="ORF">OIU74_006071</name>
</gene>
<evidence type="ECO:0000313" key="2">
    <source>
        <dbReference type="EMBL" id="KAJ6727954.1"/>
    </source>
</evidence>
<dbReference type="Pfam" id="PF00005">
    <property type="entry name" value="ABC_tran"/>
    <property type="match status" value="1"/>
</dbReference>
<dbReference type="InterPro" id="IPR003439">
    <property type="entry name" value="ABC_transporter-like_ATP-bd"/>
</dbReference>
<feature type="domain" description="ABC transporter" evidence="1">
    <location>
        <begin position="5"/>
        <end position="37"/>
    </location>
</feature>
<protein>
    <submittedName>
        <fullName evidence="2">ATP-BINDING CASSETTE SUB-FAMILY B</fullName>
    </submittedName>
</protein>
<dbReference type="GO" id="GO:0005524">
    <property type="term" value="F:ATP binding"/>
    <property type="evidence" value="ECO:0007669"/>
    <property type="project" value="UniProtKB-KW"/>
</dbReference>
<organism evidence="2 3">
    <name type="scientific">Salix koriyanagi</name>
    <dbReference type="NCBI Taxonomy" id="2511006"/>
    <lineage>
        <taxon>Eukaryota</taxon>
        <taxon>Viridiplantae</taxon>
        <taxon>Streptophyta</taxon>
        <taxon>Embryophyta</taxon>
        <taxon>Tracheophyta</taxon>
        <taxon>Spermatophyta</taxon>
        <taxon>Magnoliopsida</taxon>
        <taxon>eudicotyledons</taxon>
        <taxon>Gunneridae</taxon>
        <taxon>Pentapetalae</taxon>
        <taxon>rosids</taxon>
        <taxon>fabids</taxon>
        <taxon>Malpighiales</taxon>
        <taxon>Salicaceae</taxon>
        <taxon>Saliceae</taxon>
        <taxon>Salix</taxon>
    </lineage>
</organism>
<dbReference type="GO" id="GO:0042626">
    <property type="term" value="F:ATPase-coupled transmembrane transporter activity"/>
    <property type="evidence" value="ECO:0007669"/>
    <property type="project" value="TreeGrafter"/>
</dbReference>
<dbReference type="GO" id="GO:0016887">
    <property type="term" value="F:ATP hydrolysis activity"/>
    <property type="evidence" value="ECO:0007669"/>
    <property type="project" value="InterPro"/>
</dbReference>
<dbReference type="InterPro" id="IPR039421">
    <property type="entry name" value="Type_1_exporter"/>
</dbReference>
<keyword evidence="2" id="KW-0067">ATP-binding</keyword>
<dbReference type="Proteomes" id="UP001151752">
    <property type="component" value="Chromosome 11"/>
</dbReference>
<dbReference type="InterPro" id="IPR027417">
    <property type="entry name" value="P-loop_NTPase"/>
</dbReference>
<dbReference type="GO" id="GO:0016020">
    <property type="term" value="C:membrane"/>
    <property type="evidence" value="ECO:0007669"/>
    <property type="project" value="TreeGrafter"/>
</dbReference>
<proteinExistence type="predicted"/>
<name>A0A9Q0UD99_9ROSI</name>
<keyword evidence="3" id="KW-1185">Reference proteome</keyword>
<dbReference type="SUPFAM" id="SSF52540">
    <property type="entry name" value="P-loop containing nucleoside triphosphate hydrolases"/>
    <property type="match status" value="1"/>
</dbReference>
<evidence type="ECO:0000313" key="3">
    <source>
        <dbReference type="Proteomes" id="UP001151752"/>
    </source>
</evidence>
<dbReference type="PANTHER" id="PTHR24221:SF503">
    <property type="entry name" value="MITOCHONDRIAL POTASSIUM CHANNEL ATP-BINDING SUBUNIT"/>
    <property type="match status" value="1"/>
</dbReference>
<reference evidence="2" key="1">
    <citation type="submission" date="2022-11" db="EMBL/GenBank/DDBJ databases">
        <authorList>
            <person name="Hyden B.L."/>
            <person name="Feng K."/>
            <person name="Yates T."/>
            <person name="Jawdy S."/>
            <person name="Smart L.B."/>
            <person name="Muchero W."/>
        </authorList>
    </citation>
    <scope>NUCLEOTIDE SEQUENCE</scope>
    <source>
        <tissue evidence="2">Shoot tip</tissue>
    </source>
</reference>
<keyword evidence="2" id="KW-0547">Nucleotide-binding</keyword>
<evidence type="ECO:0000259" key="1">
    <source>
        <dbReference type="Pfam" id="PF00005"/>
    </source>
</evidence>
<dbReference type="AlphaFoldDB" id="A0A9Q0UD99"/>
<dbReference type="PANTHER" id="PTHR24221">
    <property type="entry name" value="ATP-BINDING CASSETTE SUB-FAMILY B"/>
    <property type="match status" value="1"/>
</dbReference>
<reference evidence="2" key="2">
    <citation type="journal article" date="2023" name="Int. J. Mol. Sci.">
        <title>De Novo Assembly and Annotation of 11 Diverse Shrub Willow (Salix) Genomes Reveals Novel Gene Organization in Sex-Linked Regions.</title>
        <authorList>
            <person name="Hyden B."/>
            <person name="Feng K."/>
            <person name="Yates T.B."/>
            <person name="Jawdy S."/>
            <person name="Cereghino C."/>
            <person name="Smart L.B."/>
            <person name="Muchero W."/>
        </authorList>
    </citation>
    <scope>NUCLEOTIDE SEQUENCE</scope>
    <source>
        <tissue evidence="2">Shoot tip</tissue>
    </source>
</reference>
<dbReference type="Gene3D" id="3.40.50.300">
    <property type="entry name" value="P-loop containing nucleotide triphosphate hydrolases"/>
    <property type="match status" value="1"/>
</dbReference>
<accession>A0A9Q0UD99</accession>
<comment type="caution">
    <text evidence="2">The sequence shown here is derived from an EMBL/GenBank/DDBJ whole genome shotgun (WGS) entry which is preliminary data.</text>
</comment>
<sequence>MVGQFGFQLSGGQKQRIAIARARIRDPKILLLDEATSALDAHSERTVQAAKREDKNHHCTSSVHNQNIKLDCGYSSRGTN</sequence>
<dbReference type="EMBL" id="JAPFFM010000012">
    <property type="protein sequence ID" value="KAJ6727954.1"/>
    <property type="molecule type" value="Genomic_DNA"/>
</dbReference>